<organism evidence="2 3">
    <name type="scientific">Chryseosolibacter histidini</name>
    <dbReference type="NCBI Taxonomy" id="2782349"/>
    <lineage>
        <taxon>Bacteria</taxon>
        <taxon>Pseudomonadati</taxon>
        <taxon>Bacteroidota</taxon>
        <taxon>Cytophagia</taxon>
        <taxon>Cytophagales</taxon>
        <taxon>Chryseotaleaceae</taxon>
        <taxon>Chryseosolibacter</taxon>
    </lineage>
</organism>
<name>A0AAP2DH13_9BACT</name>
<dbReference type="Proteomes" id="UP001319200">
    <property type="component" value="Unassembled WGS sequence"/>
</dbReference>
<gene>
    <name evidence="2" type="ORF">KK083_04330</name>
</gene>
<dbReference type="AlphaFoldDB" id="A0AAP2DH13"/>
<comment type="caution">
    <text evidence="2">The sequence shown here is derived from an EMBL/GenBank/DDBJ whole genome shotgun (WGS) entry which is preliminary data.</text>
</comment>
<keyword evidence="3" id="KW-1185">Reference proteome</keyword>
<dbReference type="RefSeq" id="WP_254161061.1">
    <property type="nucleotide sequence ID" value="NZ_JAHESF010000003.1"/>
</dbReference>
<protein>
    <submittedName>
        <fullName evidence="2">DUF4249 family protein</fullName>
    </submittedName>
</protein>
<evidence type="ECO:0000313" key="2">
    <source>
        <dbReference type="EMBL" id="MBT1696090.1"/>
    </source>
</evidence>
<feature type="signal peptide" evidence="1">
    <location>
        <begin position="1"/>
        <end position="17"/>
    </location>
</feature>
<accession>A0AAP2DH13</accession>
<proteinExistence type="predicted"/>
<dbReference type="PROSITE" id="PS51257">
    <property type="entry name" value="PROKAR_LIPOPROTEIN"/>
    <property type="match status" value="1"/>
</dbReference>
<sequence length="264" mass="28113">MKSSALFAIISSCLLFACEIPITIDLNSSDPKIVIVGSIADVSGGHTVKITKTVNFDEANEFPTVSGALVTISDDAGNAETLTETSPGIYSTTSLQGVPGRTYTLEVTVEGRTHKAISTMPLPVEIDSVTVGRGQDIPIEASVTFRDPAGIDNYYRLTQIADGNITPNGIVDDDRLQDGGIITISAPVVTRSGSIMPRPGDQVTVMLQSIDKNVYEYMRMLFELEQEGVLGQTALSANPTSNINNGALGYFSAYSRSVKTIVVE</sequence>
<dbReference type="EMBL" id="JAHESF010000003">
    <property type="protein sequence ID" value="MBT1696090.1"/>
    <property type="molecule type" value="Genomic_DNA"/>
</dbReference>
<dbReference type="InterPro" id="IPR025345">
    <property type="entry name" value="DUF4249"/>
</dbReference>
<evidence type="ECO:0000313" key="3">
    <source>
        <dbReference type="Proteomes" id="UP001319200"/>
    </source>
</evidence>
<keyword evidence="1" id="KW-0732">Signal</keyword>
<dbReference type="Pfam" id="PF14054">
    <property type="entry name" value="DUF4249"/>
    <property type="match status" value="1"/>
</dbReference>
<reference evidence="2 3" key="1">
    <citation type="submission" date="2021-05" db="EMBL/GenBank/DDBJ databases">
        <title>A Polyphasic approach of four new species of the genus Ohtaekwangia: Ohtaekwangia histidinii sp. nov., Ohtaekwangia cretensis sp. nov., Ohtaekwangia indiensis sp. nov., Ohtaekwangia reichenbachii sp. nov. from diverse environment.</title>
        <authorList>
            <person name="Octaviana S."/>
        </authorList>
    </citation>
    <scope>NUCLEOTIDE SEQUENCE [LARGE SCALE GENOMIC DNA]</scope>
    <source>
        <strain evidence="2 3">PWU4</strain>
    </source>
</reference>
<evidence type="ECO:0000256" key="1">
    <source>
        <dbReference type="SAM" id="SignalP"/>
    </source>
</evidence>
<feature type="chain" id="PRO_5042900192" evidence="1">
    <location>
        <begin position="18"/>
        <end position="264"/>
    </location>
</feature>